<feature type="region of interest" description="Disordered" evidence="1">
    <location>
        <begin position="189"/>
        <end position="286"/>
    </location>
</feature>
<gene>
    <name evidence="3" type="ORF">ACFFHU_03700</name>
</gene>
<dbReference type="RefSeq" id="WP_377335641.1">
    <property type="nucleotide sequence ID" value="NZ_JBHLUE010000002.1"/>
</dbReference>
<evidence type="ECO:0000256" key="1">
    <source>
        <dbReference type="SAM" id="MobiDB-lite"/>
    </source>
</evidence>
<keyword evidence="2" id="KW-1133">Transmembrane helix</keyword>
<sequence length="286" mass="28496">MSEPSNPAAPAPGVRSSSVTISTYLLYAVAALQVISAIVALSVLGKINSVYKELYAGTSAEGAESFATVGAIVGVVVSLLLAVAYVVLGMFNNRGKNASRIVTWVLAGIGVCCTGGGLAGRGLTGSMGGNGGNADVPSATEVQNRLNDVLPSWYGPVAAILSVLAVLALLAVIILLALPASNAFFRKPQPGFEPPTPGAAYPYPQTPGYPSAPGESQTPGYPPSSGQPGQWQPGQGQAGEGTPPPPAEGPGGYGAEGQGPGTHGPGSFGPGSHGDRPEDEAGPPAR</sequence>
<name>A0ABV6NT36_9ACTN</name>
<protein>
    <submittedName>
        <fullName evidence="3">Uncharacterized protein</fullName>
    </submittedName>
</protein>
<feature type="transmembrane region" description="Helical" evidence="2">
    <location>
        <begin position="24"/>
        <end position="45"/>
    </location>
</feature>
<accession>A0ABV6NT36</accession>
<keyword evidence="2" id="KW-0472">Membrane</keyword>
<proteinExistence type="predicted"/>
<feature type="compositionally biased region" description="Acidic residues" evidence="1">
    <location>
        <begin position="277"/>
        <end position="286"/>
    </location>
</feature>
<evidence type="ECO:0000256" key="2">
    <source>
        <dbReference type="SAM" id="Phobius"/>
    </source>
</evidence>
<feature type="transmembrane region" description="Helical" evidence="2">
    <location>
        <begin position="101"/>
        <end position="120"/>
    </location>
</feature>
<comment type="caution">
    <text evidence="3">The sequence shown here is derived from an EMBL/GenBank/DDBJ whole genome shotgun (WGS) entry which is preliminary data.</text>
</comment>
<feature type="transmembrane region" description="Helical" evidence="2">
    <location>
        <begin position="65"/>
        <end position="89"/>
    </location>
</feature>
<feature type="compositionally biased region" description="Gly residues" evidence="1">
    <location>
        <begin position="249"/>
        <end position="272"/>
    </location>
</feature>
<reference evidence="3 4" key="1">
    <citation type="submission" date="2024-09" db="EMBL/GenBank/DDBJ databases">
        <authorList>
            <person name="Sun Q."/>
            <person name="Mori K."/>
        </authorList>
    </citation>
    <scope>NUCLEOTIDE SEQUENCE [LARGE SCALE GENOMIC DNA]</scope>
    <source>
        <strain evidence="3 4">TBRC 2205</strain>
    </source>
</reference>
<organism evidence="3 4">
    <name type="scientific">Plantactinospora siamensis</name>
    <dbReference type="NCBI Taxonomy" id="555372"/>
    <lineage>
        <taxon>Bacteria</taxon>
        <taxon>Bacillati</taxon>
        <taxon>Actinomycetota</taxon>
        <taxon>Actinomycetes</taxon>
        <taxon>Micromonosporales</taxon>
        <taxon>Micromonosporaceae</taxon>
        <taxon>Plantactinospora</taxon>
    </lineage>
</organism>
<evidence type="ECO:0000313" key="3">
    <source>
        <dbReference type="EMBL" id="MFC0563273.1"/>
    </source>
</evidence>
<feature type="transmembrane region" description="Helical" evidence="2">
    <location>
        <begin position="153"/>
        <end position="178"/>
    </location>
</feature>
<feature type="compositionally biased region" description="Low complexity" evidence="1">
    <location>
        <begin position="216"/>
        <end position="235"/>
    </location>
</feature>
<dbReference type="EMBL" id="JBHLUE010000002">
    <property type="protein sequence ID" value="MFC0563273.1"/>
    <property type="molecule type" value="Genomic_DNA"/>
</dbReference>
<dbReference type="Proteomes" id="UP001589894">
    <property type="component" value="Unassembled WGS sequence"/>
</dbReference>
<keyword evidence="4" id="KW-1185">Reference proteome</keyword>
<keyword evidence="2" id="KW-0812">Transmembrane</keyword>
<evidence type="ECO:0000313" key="4">
    <source>
        <dbReference type="Proteomes" id="UP001589894"/>
    </source>
</evidence>